<dbReference type="Proteomes" id="UP000323012">
    <property type="component" value="Unassembled WGS sequence"/>
</dbReference>
<dbReference type="NCBIfam" id="TIGR00638">
    <property type="entry name" value="Mop"/>
    <property type="match status" value="1"/>
</dbReference>
<dbReference type="PIRSF" id="PIRSF005763">
    <property type="entry name" value="Txn_reg_ModE"/>
    <property type="match status" value="1"/>
</dbReference>
<dbReference type="EMBL" id="PCGW01000003">
    <property type="protein sequence ID" value="PHO21326.1"/>
    <property type="molecule type" value="Genomic_DNA"/>
</dbReference>
<feature type="domain" description="Mop" evidence="7">
    <location>
        <begin position="124"/>
        <end position="191"/>
    </location>
</feature>
<dbReference type="PROSITE" id="PS51866">
    <property type="entry name" value="MOP"/>
    <property type="match status" value="1"/>
</dbReference>
<dbReference type="GO" id="GO:0006355">
    <property type="term" value="P:regulation of DNA-templated transcription"/>
    <property type="evidence" value="ECO:0007669"/>
    <property type="project" value="InterPro"/>
</dbReference>
<evidence type="ECO:0000256" key="6">
    <source>
        <dbReference type="PIRSR" id="PIRSR005763-1"/>
    </source>
</evidence>
<protein>
    <submittedName>
        <fullName evidence="8 10">Transcriptional regulator</fullName>
    </submittedName>
    <submittedName>
        <fullName evidence="9">Molybdenum-dependent transcriptional regulator</fullName>
    </submittedName>
</protein>
<dbReference type="OrthoDB" id="9800709at2"/>
<dbReference type="PANTHER" id="PTHR30432:SF1">
    <property type="entry name" value="DNA-BINDING TRANSCRIPTIONAL DUAL REGULATOR MODE"/>
    <property type="match status" value="1"/>
</dbReference>
<evidence type="ECO:0000256" key="3">
    <source>
        <dbReference type="ARBA" id="ARBA00022505"/>
    </source>
</evidence>
<dbReference type="SUPFAM" id="SSF46785">
    <property type="entry name" value="Winged helix' DNA-binding domain"/>
    <property type="match status" value="1"/>
</dbReference>
<dbReference type="InterPro" id="IPR036390">
    <property type="entry name" value="WH_DNA-bd_sf"/>
</dbReference>
<dbReference type="OMA" id="MRNQWPC"/>
<dbReference type="SMR" id="A0A142FXR9"/>
<dbReference type="GO" id="GO:0015689">
    <property type="term" value="P:molybdate ion transport"/>
    <property type="evidence" value="ECO:0007669"/>
    <property type="project" value="UniProtKB-UniRule"/>
</dbReference>
<dbReference type="Proteomes" id="UP000072236">
    <property type="component" value="Chromosome"/>
</dbReference>
<dbReference type="InterPro" id="IPR016462">
    <property type="entry name" value="ModE"/>
</dbReference>
<organism evidence="10 13">
    <name type="scientific">Aggregatibacter actinomycetemcomitans</name>
    <name type="common">Actinobacillus actinomycetemcomitans</name>
    <name type="synonym">Haemophilus actinomycetemcomitans</name>
    <dbReference type="NCBI Taxonomy" id="714"/>
    <lineage>
        <taxon>Bacteria</taxon>
        <taxon>Pseudomonadati</taxon>
        <taxon>Pseudomonadota</taxon>
        <taxon>Gammaproteobacteria</taxon>
        <taxon>Pasteurellales</taxon>
        <taxon>Pasteurellaceae</taxon>
        <taxon>Aggregatibacter</taxon>
    </lineage>
</organism>
<dbReference type="RefSeq" id="WP_005538269.1">
    <property type="nucleotide sequence ID" value="NZ_CP012958.1"/>
</dbReference>
<feature type="region of interest" description="Required for dimer formation and molybdate binding" evidence="6">
    <location>
        <begin position="125"/>
        <end position="133"/>
    </location>
</feature>
<dbReference type="AlphaFoldDB" id="A0A142FXR9"/>
<keyword evidence="12" id="KW-1185">Reference proteome</keyword>
<sequence>MRSTEILLTIKLKQQLFADPKRIRLLKEIEKCGSINQAAKNAKVSYKSAWDHLEAMNKISPKPLLERNIGGKNGGGTALTVYAQRLLQLYDLLEQTQEKAFSILKDEKVPLNSLLSATARFSLQSSARNQFFGIVQALRFEDVHCFVDIELEGFSEPLTVSITEKSAVRLKLELNKEVMLMFKAPWVKIRAKQARNMPNQFRATVKSIIDKGEAGEAILVLEDSKIEFCATLTKTQHIELEQQVWISVDPEQIILATLY</sequence>
<dbReference type="EMBL" id="VSED01000029">
    <property type="protein sequence ID" value="TYA38339.1"/>
    <property type="molecule type" value="Genomic_DNA"/>
</dbReference>
<reference evidence="10 13" key="3">
    <citation type="submission" date="2019-08" db="EMBL/GenBank/DDBJ databases">
        <title>Whole genome sequencing of Aggregatibacter actinomycetemcomitans cultured from blood stream infections in Denmark reveals a novel phylogenetic lineage expressing serotype a membrane O polysaccharide.</title>
        <authorList>
            <person name="Nedergaard S."/>
            <person name="Kobel C.M."/>
            <person name="Nielsen M.B."/>
            <person name="Moeller R.T."/>
            <person name="Jensen A.B."/>
            <person name="Noerskov-Lauritsen N."/>
        </authorList>
    </citation>
    <scope>NUCLEOTIDE SEQUENCE [LARGE SCALE GENOMIC DNA]</scope>
    <source>
        <strain evidence="10 13">PN_563</strain>
    </source>
</reference>
<reference evidence="9 12" key="2">
    <citation type="submission" date="2017-10" db="EMBL/GenBank/DDBJ databases">
        <title>Draft genome sequences of Aggregatibacter actinomycetemcomitans strains 310a and 310b.</title>
        <authorList>
            <person name="May A.C."/>
            <person name="Ohta H."/>
            <person name="Maeda H."/>
            <person name="Kokeguchi S."/>
            <person name="Cugini C."/>
        </authorList>
    </citation>
    <scope>NUCLEOTIDE SEQUENCE [LARGE SCALE GENOMIC DNA]</scope>
    <source>
        <strain evidence="9 12">310b</strain>
    </source>
</reference>
<dbReference type="Gene3D" id="2.40.50.100">
    <property type="match status" value="1"/>
</dbReference>
<dbReference type="Gene3D" id="1.10.10.10">
    <property type="entry name" value="Winged helix-like DNA-binding domain superfamily/Winged helix DNA-binding domain"/>
    <property type="match status" value="1"/>
</dbReference>
<evidence type="ECO:0000259" key="7">
    <source>
        <dbReference type="PROSITE" id="PS51866"/>
    </source>
</evidence>
<evidence type="ECO:0000256" key="2">
    <source>
        <dbReference type="ARBA" id="ARBA00022448"/>
    </source>
</evidence>
<evidence type="ECO:0000256" key="5">
    <source>
        <dbReference type="PIRNR" id="PIRNR005763"/>
    </source>
</evidence>
<keyword evidence="3 5" id="KW-0500">Molybdenum</keyword>
<dbReference type="SUPFAM" id="SSF50331">
    <property type="entry name" value="MOP-like"/>
    <property type="match status" value="2"/>
</dbReference>
<keyword evidence="2 5" id="KW-0813">Transport</keyword>
<accession>A0A142FXR9</accession>
<evidence type="ECO:0000313" key="10">
    <source>
        <dbReference type="EMBL" id="TYA38339.1"/>
    </source>
</evidence>
<dbReference type="InterPro" id="IPR051815">
    <property type="entry name" value="Molybdate_resp_trans_reg"/>
</dbReference>
<dbReference type="InterPro" id="IPR005116">
    <property type="entry name" value="Transp-assoc_OB_typ1"/>
</dbReference>
<dbReference type="Proteomes" id="UP000226080">
    <property type="component" value="Unassembled WGS sequence"/>
</dbReference>
<gene>
    <name evidence="8" type="ORF">ACT75_00965</name>
    <name evidence="9" type="ORF">CQR80_02480</name>
    <name evidence="10" type="ORF">FXB79_09375</name>
</gene>
<dbReference type="InterPro" id="IPR036388">
    <property type="entry name" value="WH-like_DNA-bd_sf"/>
</dbReference>
<keyword evidence="4" id="KW-0677">Repeat</keyword>
<dbReference type="GO" id="GO:0030151">
    <property type="term" value="F:molybdenum ion binding"/>
    <property type="evidence" value="ECO:0007669"/>
    <property type="project" value="UniProtKB-UniRule"/>
</dbReference>
<dbReference type="InterPro" id="IPR003725">
    <property type="entry name" value="ModE-bd_N"/>
</dbReference>
<evidence type="ECO:0000313" key="11">
    <source>
        <dbReference type="Proteomes" id="UP000072236"/>
    </source>
</evidence>
<dbReference type="KEGG" id="aact:ACT75_00965"/>
<evidence type="ECO:0000313" key="13">
    <source>
        <dbReference type="Proteomes" id="UP000323012"/>
    </source>
</evidence>
<dbReference type="EMBL" id="CP012959">
    <property type="protein sequence ID" value="AMQ93199.1"/>
    <property type="molecule type" value="Genomic_DNA"/>
</dbReference>
<dbReference type="Pfam" id="PF03459">
    <property type="entry name" value="TOBE"/>
    <property type="match status" value="2"/>
</dbReference>
<dbReference type="PANTHER" id="PTHR30432">
    <property type="entry name" value="TRANSCRIPTIONAL REGULATOR MODE"/>
    <property type="match status" value="1"/>
</dbReference>
<evidence type="ECO:0000256" key="1">
    <source>
        <dbReference type="ARBA" id="ARBA00008110"/>
    </source>
</evidence>
<evidence type="ECO:0000256" key="4">
    <source>
        <dbReference type="ARBA" id="ARBA00022737"/>
    </source>
</evidence>
<dbReference type="InterPro" id="IPR004606">
    <property type="entry name" value="Mop_domain"/>
</dbReference>
<dbReference type="InterPro" id="IPR008995">
    <property type="entry name" value="Mo/tungstate-bd_C_term_dom"/>
</dbReference>
<proteinExistence type="inferred from homology"/>
<evidence type="ECO:0000313" key="9">
    <source>
        <dbReference type="EMBL" id="PHO21326.1"/>
    </source>
</evidence>
<name>A0A142FXR9_AGGAC</name>
<comment type="similarity">
    <text evidence="1 5">Belongs to the ModE family.</text>
</comment>
<evidence type="ECO:0000313" key="12">
    <source>
        <dbReference type="Proteomes" id="UP000226080"/>
    </source>
</evidence>
<dbReference type="NCBIfam" id="TIGR00637">
    <property type="entry name" value="ModE_repress"/>
    <property type="match status" value="1"/>
</dbReference>
<evidence type="ECO:0000313" key="8">
    <source>
        <dbReference type="EMBL" id="AMQ93199.1"/>
    </source>
</evidence>
<reference evidence="8 11" key="1">
    <citation type="submission" date="2015-10" db="EMBL/GenBank/DDBJ databases">
        <title>Tn-seq of a polymicrobial infection.</title>
        <authorList>
            <person name="Stacy A."/>
            <person name="Rumbaugh K.P."/>
            <person name="Whiteley M."/>
        </authorList>
    </citation>
    <scope>NUCLEOTIDE SEQUENCE [LARGE SCALE GENOMIC DNA]</scope>
    <source>
        <strain evidence="8 11">624</strain>
    </source>
</reference>
<dbReference type="eggNOG" id="COG2005">
    <property type="taxonomic scope" value="Bacteria"/>
</dbReference>